<organism evidence="7 8">
    <name type="scientific">Herminiimonas contaminans</name>
    <dbReference type="NCBI Taxonomy" id="1111140"/>
    <lineage>
        <taxon>Bacteria</taxon>
        <taxon>Pseudomonadati</taxon>
        <taxon>Pseudomonadota</taxon>
        <taxon>Betaproteobacteria</taxon>
        <taxon>Burkholderiales</taxon>
        <taxon>Oxalobacteraceae</taxon>
        <taxon>Herminiimonas</taxon>
    </lineage>
</organism>
<dbReference type="PANTHER" id="PTHR30435">
    <property type="entry name" value="FLAGELLAR PROTEIN"/>
    <property type="match status" value="1"/>
</dbReference>
<dbReference type="Pfam" id="PF00460">
    <property type="entry name" value="Flg_bb_rod"/>
    <property type="match status" value="1"/>
</dbReference>
<evidence type="ECO:0000259" key="6">
    <source>
        <dbReference type="Pfam" id="PF00460"/>
    </source>
</evidence>
<reference evidence="7 8" key="1">
    <citation type="submission" date="2020-11" db="EMBL/GenBank/DDBJ databases">
        <title>WGS of Herminiimonas contaminans strain Marseille-Q4544 isolated from planarians Schmidtea mediterranea.</title>
        <authorList>
            <person name="Kangale L."/>
        </authorList>
    </citation>
    <scope>NUCLEOTIDE SEQUENCE [LARGE SCALE GENOMIC DNA]</scope>
    <source>
        <strain evidence="7 8">Marseille-Q4544</strain>
    </source>
</reference>
<dbReference type="Proteomes" id="UP000657372">
    <property type="component" value="Unassembled WGS sequence"/>
</dbReference>
<keyword evidence="7" id="KW-0966">Cell projection</keyword>
<evidence type="ECO:0000256" key="4">
    <source>
        <dbReference type="ARBA" id="ARBA00023143"/>
    </source>
</evidence>
<evidence type="ECO:0000256" key="5">
    <source>
        <dbReference type="ARBA" id="ARBA00024934"/>
    </source>
</evidence>
<feature type="domain" description="Flagellar basal body rod protein N-terminal" evidence="6">
    <location>
        <begin position="2"/>
        <end position="17"/>
    </location>
</feature>
<evidence type="ECO:0000256" key="3">
    <source>
        <dbReference type="ARBA" id="ARBA00014376"/>
    </source>
</evidence>
<evidence type="ECO:0000313" key="7">
    <source>
        <dbReference type="EMBL" id="MBF8179823.1"/>
    </source>
</evidence>
<dbReference type="PANTHER" id="PTHR30435:SF12">
    <property type="entry name" value="FLAGELLAR BASAL BODY ROD PROTEIN FLGB"/>
    <property type="match status" value="1"/>
</dbReference>
<comment type="similarity">
    <text evidence="2">Belongs to the flagella basal body rod proteins family.</text>
</comment>
<dbReference type="RefSeq" id="WP_195876773.1">
    <property type="nucleotide sequence ID" value="NZ_JADOEL010000055.1"/>
</dbReference>
<keyword evidence="7" id="KW-0969">Cilium</keyword>
<comment type="subcellular location">
    <subcellularLocation>
        <location evidence="1">Bacterial flagellum basal body</location>
    </subcellularLocation>
</comment>
<dbReference type="InterPro" id="IPR006300">
    <property type="entry name" value="FlgB"/>
</dbReference>
<keyword evidence="8" id="KW-1185">Reference proteome</keyword>
<proteinExistence type="inferred from homology"/>
<dbReference type="EMBL" id="JADOEL010000055">
    <property type="protein sequence ID" value="MBF8179823.1"/>
    <property type="molecule type" value="Genomic_DNA"/>
</dbReference>
<dbReference type="NCBIfam" id="TIGR01396">
    <property type="entry name" value="FlgB"/>
    <property type="match status" value="1"/>
</dbReference>
<evidence type="ECO:0000313" key="8">
    <source>
        <dbReference type="Proteomes" id="UP000657372"/>
    </source>
</evidence>
<sequence>MQVLASNIANADTPNYKARDIDFKSALTKALSTPEQPVSAVTQVAQGGSSVLPTLLYRTPYQSSIDGNTVEIDVEQSKFIDTSIRYQFSLEQAVHEYKSVSDLFKNLKG</sequence>
<dbReference type="InterPro" id="IPR001444">
    <property type="entry name" value="Flag_bb_rod_N"/>
</dbReference>
<comment type="caution">
    <text evidence="7">The sequence shown here is derived from an EMBL/GenBank/DDBJ whole genome shotgun (WGS) entry which is preliminary data.</text>
</comment>
<keyword evidence="7" id="KW-0282">Flagellum</keyword>
<protein>
    <recommendedName>
        <fullName evidence="3">Flagellar basal body rod protein FlgB</fullName>
    </recommendedName>
</protein>
<keyword evidence="4" id="KW-0975">Bacterial flagellum</keyword>
<name>A0ABS0EYP6_9BURK</name>
<comment type="function">
    <text evidence="5">Structural component of flagellum, the bacterial motility apparatus. Part of the rod structure of flagellar basal body.</text>
</comment>
<dbReference type="PIRSF" id="PIRSF002889">
    <property type="entry name" value="Rod_FlgB"/>
    <property type="match status" value="1"/>
</dbReference>
<accession>A0ABS0EYP6</accession>
<gene>
    <name evidence="7" type="primary">flgB</name>
    <name evidence="7" type="ORF">IXC47_19300</name>
</gene>
<evidence type="ECO:0000256" key="1">
    <source>
        <dbReference type="ARBA" id="ARBA00004117"/>
    </source>
</evidence>
<evidence type="ECO:0000256" key="2">
    <source>
        <dbReference type="ARBA" id="ARBA00009677"/>
    </source>
</evidence>